<reference evidence="1 2" key="1">
    <citation type="journal article" date="2021" name="BMC Genomics">
        <title>Datura genome reveals duplications of psychoactive alkaloid biosynthetic genes and high mutation rate following tissue culture.</title>
        <authorList>
            <person name="Rajewski A."/>
            <person name="Carter-House D."/>
            <person name="Stajich J."/>
            <person name="Litt A."/>
        </authorList>
    </citation>
    <scope>NUCLEOTIDE SEQUENCE [LARGE SCALE GENOMIC DNA]</scope>
    <source>
        <strain evidence="1">AR-01</strain>
    </source>
</reference>
<dbReference type="Proteomes" id="UP000823775">
    <property type="component" value="Unassembled WGS sequence"/>
</dbReference>
<dbReference type="PANTHER" id="PTHR13690">
    <property type="entry name" value="TRANSCRIPTION FACTOR POSF21-RELATED"/>
    <property type="match status" value="1"/>
</dbReference>
<dbReference type="EMBL" id="JACEIK010005422">
    <property type="protein sequence ID" value="MCE0481468.1"/>
    <property type="molecule type" value="Genomic_DNA"/>
</dbReference>
<name>A0ABS8VQ43_DATST</name>
<evidence type="ECO:0000313" key="1">
    <source>
        <dbReference type="EMBL" id="MCE0481468.1"/>
    </source>
</evidence>
<keyword evidence="2" id="KW-1185">Reference proteome</keyword>
<dbReference type="PANTHER" id="PTHR13690:SF86">
    <property type="entry name" value="TRANSCRIPTION FACTOR VIP1"/>
    <property type="match status" value="1"/>
</dbReference>
<comment type="caution">
    <text evidence="1">The sequence shown here is derived from an EMBL/GenBank/DDBJ whole genome shotgun (WGS) entry which is preliminary data.</text>
</comment>
<accession>A0ABS8VQ43</accession>
<organism evidence="1 2">
    <name type="scientific">Datura stramonium</name>
    <name type="common">Jimsonweed</name>
    <name type="synonym">Common thornapple</name>
    <dbReference type="NCBI Taxonomy" id="4076"/>
    <lineage>
        <taxon>Eukaryota</taxon>
        <taxon>Viridiplantae</taxon>
        <taxon>Streptophyta</taxon>
        <taxon>Embryophyta</taxon>
        <taxon>Tracheophyta</taxon>
        <taxon>Spermatophyta</taxon>
        <taxon>Magnoliopsida</taxon>
        <taxon>eudicotyledons</taxon>
        <taxon>Gunneridae</taxon>
        <taxon>Pentapetalae</taxon>
        <taxon>asterids</taxon>
        <taxon>lamiids</taxon>
        <taxon>Solanales</taxon>
        <taxon>Solanaceae</taxon>
        <taxon>Solanoideae</taxon>
        <taxon>Datureae</taxon>
        <taxon>Datura</taxon>
    </lineage>
</organism>
<evidence type="ECO:0000313" key="2">
    <source>
        <dbReference type="Proteomes" id="UP000823775"/>
    </source>
</evidence>
<proteinExistence type="predicted"/>
<evidence type="ECO:0008006" key="3">
    <source>
        <dbReference type="Google" id="ProtNLM"/>
    </source>
</evidence>
<protein>
    <recommendedName>
        <fullName evidence="3">BZIP domain-containing protein</fullName>
    </recommendedName>
</protein>
<gene>
    <name evidence="1" type="ORF">HAX54_039243</name>
</gene>
<sequence length="162" mass="18027">MDLSSPESPFRPNFARPNDLEQMCRILPPGLAIAGSNPKPFFRFPNFDDDRSRRHLTSTRCSALHLMQPANSSILSTGLAHRLGLRITLSRCPTTVVSVDADFSDGLDFGAVPPEKKMMGSDPCHRAPDRLAELSLIDPKRAKRILANRQSAARSKERNLLY</sequence>